<dbReference type="PaxDb" id="3827-XP_004491289.1"/>
<feature type="region of interest" description="Disordered" evidence="1">
    <location>
        <begin position="45"/>
        <end position="91"/>
    </location>
</feature>
<dbReference type="RefSeq" id="XP_012568592.2">
    <property type="nucleotide sequence ID" value="XM_012713138.2"/>
</dbReference>
<evidence type="ECO:0000256" key="1">
    <source>
        <dbReference type="SAM" id="MobiDB-lite"/>
    </source>
</evidence>
<name>A0A1S3DYM2_CICAR</name>
<evidence type="ECO:0000313" key="4">
    <source>
        <dbReference type="RefSeq" id="XP_012568592.2"/>
    </source>
</evidence>
<dbReference type="InterPro" id="IPR044824">
    <property type="entry name" value="MAIN-like"/>
</dbReference>
<dbReference type="PANTHER" id="PTHR46033:SF8">
    <property type="entry name" value="PROTEIN MAINTENANCE OF MERISTEMS-LIKE"/>
    <property type="match status" value="1"/>
</dbReference>
<feature type="domain" description="Aminotransferase-like plant mobile" evidence="2">
    <location>
        <begin position="205"/>
        <end position="514"/>
    </location>
</feature>
<proteinExistence type="predicted"/>
<dbReference type="Proteomes" id="UP000087171">
    <property type="component" value="Chromosome Ca2"/>
</dbReference>
<reference evidence="4" key="2">
    <citation type="submission" date="2025-08" db="UniProtKB">
        <authorList>
            <consortium name="RefSeq"/>
        </authorList>
    </citation>
    <scope>IDENTIFICATION</scope>
    <source>
        <tissue evidence="4">Etiolated seedlings</tissue>
    </source>
</reference>
<reference evidence="3" key="1">
    <citation type="journal article" date="2013" name="Nat. Biotechnol.">
        <title>Draft genome sequence of chickpea (Cicer arietinum) provides a resource for trait improvement.</title>
        <authorList>
            <person name="Varshney R.K."/>
            <person name="Song C."/>
            <person name="Saxena R.K."/>
            <person name="Azam S."/>
            <person name="Yu S."/>
            <person name="Sharpe A.G."/>
            <person name="Cannon S."/>
            <person name="Baek J."/>
            <person name="Rosen B.D."/>
            <person name="Tar'an B."/>
            <person name="Millan T."/>
            <person name="Zhang X."/>
            <person name="Ramsay L.D."/>
            <person name="Iwata A."/>
            <person name="Wang Y."/>
            <person name="Nelson W."/>
            <person name="Farmer A.D."/>
            <person name="Gaur P.M."/>
            <person name="Soderlund C."/>
            <person name="Penmetsa R.V."/>
            <person name="Xu C."/>
            <person name="Bharti A.K."/>
            <person name="He W."/>
            <person name="Winter P."/>
            <person name="Zhao S."/>
            <person name="Hane J.K."/>
            <person name="Carrasquilla-Garcia N."/>
            <person name="Condie J.A."/>
            <person name="Upadhyaya H.D."/>
            <person name="Luo M.C."/>
            <person name="Thudi M."/>
            <person name="Gowda C.L."/>
            <person name="Singh N.P."/>
            <person name="Lichtenzveig J."/>
            <person name="Gali K.K."/>
            <person name="Rubio J."/>
            <person name="Nadarajan N."/>
            <person name="Dolezel J."/>
            <person name="Bansal K.C."/>
            <person name="Xu X."/>
            <person name="Edwards D."/>
            <person name="Zhang G."/>
            <person name="Kahl G."/>
            <person name="Gil J."/>
            <person name="Singh K.B."/>
            <person name="Datta S.K."/>
            <person name="Jackson S.A."/>
            <person name="Wang J."/>
            <person name="Cook D.R."/>
        </authorList>
    </citation>
    <scope>NUCLEOTIDE SEQUENCE [LARGE SCALE GENOMIC DNA]</scope>
    <source>
        <strain evidence="3">cv. CDC Frontier</strain>
    </source>
</reference>
<organism evidence="3 4">
    <name type="scientific">Cicer arietinum</name>
    <name type="common">Chickpea</name>
    <name type="synonym">Garbanzo</name>
    <dbReference type="NCBI Taxonomy" id="3827"/>
    <lineage>
        <taxon>Eukaryota</taxon>
        <taxon>Viridiplantae</taxon>
        <taxon>Streptophyta</taxon>
        <taxon>Embryophyta</taxon>
        <taxon>Tracheophyta</taxon>
        <taxon>Spermatophyta</taxon>
        <taxon>Magnoliopsida</taxon>
        <taxon>eudicotyledons</taxon>
        <taxon>Gunneridae</taxon>
        <taxon>Pentapetalae</taxon>
        <taxon>rosids</taxon>
        <taxon>fabids</taxon>
        <taxon>Fabales</taxon>
        <taxon>Fabaceae</taxon>
        <taxon>Papilionoideae</taxon>
        <taxon>50 kb inversion clade</taxon>
        <taxon>NPAAA clade</taxon>
        <taxon>Hologalegina</taxon>
        <taxon>IRL clade</taxon>
        <taxon>Cicereae</taxon>
        <taxon>Cicer</taxon>
    </lineage>
</organism>
<gene>
    <name evidence="4" type="primary">LOC101492489</name>
</gene>
<dbReference type="AlphaFoldDB" id="A0A1S3DYM2"/>
<dbReference type="GO" id="GO:0010073">
    <property type="term" value="P:meristem maintenance"/>
    <property type="evidence" value="ECO:0007669"/>
    <property type="project" value="InterPro"/>
</dbReference>
<feature type="compositionally biased region" description="Low complexity" evidence="1">
    <location>
        <begin position="80"/>
        <end position="91"/>
    </location>
</feature>
<keyword evidence="3" id="KW-1185">Reference proteome</keyword>
<sequence>MVWDHELVLLLRRKGKLHFRLEIDYTMVNEGVECCDALVRIRGGKSDGGDYSRVRPPTQSNRRAAVEKRRRRNEERQAPQDEQPQDEQPQQNLVFDAEQDEQPQDEQPQHDHVFYDEYDQQQQQFDDEHGQQHQPDEPMFPGGPYDLSVLTDYEHHIAINVWNGQERRALKVVSNGKKQDKFIDIRYHLPAQIDHWINISGLRPLRRCSLHMIDGNMISAFAERWHAETSSFHLPFGEMTITLDDVRGLLSIPCTGEFFTPPANVNEDLAIAAAVELLGVTYDEAVTETRTNRGASYSFEWLKEVFYKKLHERRYDCAARAYLLHLVGCTILADKSFTLVSAKYLFLFQDLDSCGKWAWGPAALVVLYDYLRDSTLPATKQIGGYLSLFQTWIYEHFPDICKRDMDEHISSMPRMFRWTAKQTSGNVAYYRAKLDALRDTDIIWAPDYDQNDVTRFQSVSLFTGYIRWCFTMVPYLPERCIRQFGYTQHIPPTSLMLVARDVDVEWSMYRNSWYYRISHPRMIPYVAAYAGPSYDDDAGPSYAGPSHDAGPDTSCTRCHAVGGLIQQSLDLHMGGPEDEMRVLLERALYISRAGDYQ</sequence>
<dbReference type="OrthoDB" id="1421998at2759"/>
<dbReference type="InterPro" id="IPR019557">
    <property type="entry name" value="AminoTfrase-like_pln_mobile"/>
</dbReference>
<feature type="compositionally biased region" description="Basic and acidic residues" evidence="1">
    <location>
        <begin position="64"/>
        <end position="79"/>
    </location>
</feature>
<protein>
    <submittedName>
        <fullName evidence="4">Protein MAIN-LIKE 1-like</fullName>
    </submittedName>
</protein>
<evidence type="ECO:0000259" key="2">
    <source>
        <dbReference type="Pfam" id="PF10536"/>
    </source>
</evidence>
<evidence type="ECO:0000313" key="3">
    <source>
        <dbReference type="Proteomes" id="UP000087171"/>
    </source>
</evidence>
<dbReference type="PANTHER" id="PTHR46033">
    <property type="entry name" value="PROTEIN MAIN-LIKE 2"/>
    <property type="match status" value="1"/>
</dbReference>
<accession>A0A1S3DYM2</accession>
<dbReference type="Pfam" id="PF10536">
    <property type="entry name" value="PMD"/>
    <property type="match status" value="1"/>
</dbReference>